<evidence type="ECO:0000313" key="4">
    <source>
        <dbReference type="EMBL" id="KAE8301893.1"/>
    </source>
</evidence>
<protein>
    <submittedName>
        <fullName evidence="4">Uncharacterized protein</fullName>
    </submittedName>
</protein>
<comment type="similarity">
    <text evidence="1">Belongs to the importin alpha family.</text>
</comment>
<name>A8B6L5_GIAIC</name>
<proteinExistence type="inferred from homology"/>
<dbReference type="InterPro" id="IPR016024">
    <property type="entry name" value="ARM-type_fold"/>
</dbReference>
<dbReference type="VEuPathDB" id="GiardiaDB:GL50803_8049"/>
<dbReference type="Gene3D" id="1.25.10.10">
    <property type="entry name" value="Leucine-rich Repeat Variant"/>
    <property type="match status" value="1"/>
</dbReference>
<sequence length="498" mass="55272">MTTRTDYLRDQRDMGHTIEHLSSVPAHYADPVDLSIFTPFFGNDLNAIQEASARIVNSGVPVSTITIPSGLIVRLIELLDEGPQFCQVGLTMLTFISAGLTFNINEFIAGNFVERAINLFLSSKEMLTMSSVIIIIGNLIGDGTLLIDTFLETGFVNVLSEFVEEHKTKYNILPDICWCICNLTRHIRDKDFPYTTDQLHTIAGAISKLLPLVESHEQAGYYLGWALTYSLDSAQCANYYDTTHAFFYALKFCKVQKKVIGSTMAFFKSIEAFLKQNLSGEKLSLLIKGPIYQQLLRSNTSSIPATVHSILLDIWILILQLDLNDKMLAEQAAPLDRELVSSILSSSRVSDPLAYLHVPLTRDTVCEALMSIFPSLLQINNSNSVSAQKRIIELLSEFLLKASVEACQQIIGSSDFIRFLERSLNPCYTEQPGYTKKLLELILGALEIPGISVDTFRTDLSEANLITAIADLDQDTATSILVGDILHYLGGSEEAFPE</sequence>
<dbReference type="RefSeq" id="XP_001709009.1">
    <property type="nucleotide sequence ID" value="XM_001708957.1"/>
</dbReference>
<dbReference type="AlphaFoldDB" id="A8B6L5"/>
<evidence type="ECO:0000256" key="2">
    <source>
        <dbReference type="ARBA" id="ARBA00022448"/>
    </source>
</evidence>
<dbReference type="SMR" id="A8B6L5"/>
<accession>A8B6L5</accession>
<dbReference type="Proteomes" id="UP000001548">
    <property type="component" value="Unassembled WGS sequence"/>
</dbReference>
<keyword evidence="3" id="KW-0653">Protein transport</keyword>
<reference evidence="4 5" key="1">
    <citation type="journal article" date="2007" name="Science">
        <title>Genomic minimalism in the early diverging intestinal parasite Giardia lamblia.</title>
        <authorList>
            <person name="Morrison H.G."/>
            <person name="McArthur A.G."/>
            <person name="Gillin F.D."/>
            <person name="Aley S.B."/>
            <person name="Adam R.D."/>
            <person name="Olsen G.J."/>
            <person name="Best A.A."/>
            <person name="Cande W.Z."/>
            <person name="Chen F."/>
            <person name="Cipriano M.J."/>
            <person name="Davids B.J."/>
            <person name="Dawson S.C."/>
            <person name="Elmendorf H.G."/>
            <person name="Hehl A.B."/>
            <person name="Holder M.E."/>
            <person name="Huse S.M."/>
            <person name="Kim U.U."/>
            <person name="Lasek-Nesselquist E."/>
            <person name="Manning G."/>
            <person name="Nigam A."/>
            <person name="Nixon J.E."/>
            <person name="Palm D."/>
            <person name="Passamaneck N.E."/>
            <person name="Prabhu A."/>
            <person name="Reich C.I."/>
            <person name="Reiner D.S."/>
            <person name="Samuelson J."/>
            <person name="Svard S.G."/>
            <person name="Sogin M.L."/>
        </authorList>
    </citation>
    <scope>NUCLEOTIDE SEQUENCE [LARGE SCALE GENOMIC DNA]</scope>
    <source>
        <strain evidence="4 5">WB C6</strain>
    </source>
</reference>
<dbReference type="GeneID" id="5701915"/>
<dbReference type="GO" id="GO:0061608">
    <property type="term" value="F:nuclear import signal receptor activity"/>
    <property type="evidence" value="ECO:0000318"/>
    <property type="project" value="GO_Central"/>
</dbReference>
<dbReference type="SUPFAM" id="SSF48371">
    <property type="entry name" value="ARM repeat"/>
    <property type="match status" value="1"/>
</dbReference>
<dbReference type="PANTHER" id="PTHR23316">
    <property type="entry name" value="IMPORTIN ALPHA"/>
    <property type="match status" value="1"/>
</dbReference>
<dbReference type="GO" id="GO:0005634">
    <property type="term" value="C:nucleus"/>
    <property type="evidence" value="ECO:0000318"/>
    <property type="project" value="GO_Central"/>
</dbReference>
<evidence type="ECO:0000256" key="1">
    <source>
        <dbReference type="ARBA" id="ARBA00010394"/>
    </source>
</evidence>
<organism evidence="4 5">
    <name type="scientific">Giardia intestinalis (strain ATCC 50803 / WB clone C6)</name>
    <name type="common">Giardia lamblia</name>
    <dbReference type="NCBI Taxonomy" id="184922"/>
    <lineage>
        <taxon>Eukaryota</taxon>
        <taxon>Metamonada</taxon>
        <taxon>Diplomonadida</taxon>
        <taxon>Hexamitidae</taxon>
        <taxon>Giardiinae</taxon>
        <taxon>Giardia</taxon>
    </lineage>
</organism>
<evidence type="ECO:0000256" key="3">
    <source>
        <dbReference type="ARBA" id="ARBA00022927"/>
    </source>
</evidence>
<dbReference type="InterPro" id="IPR011989">
    <property type="entry name" value="ARM-like"/>
</dbReference>
<dbReference type="KEGG" id="gla:GL50803_008049"/>
<dbReference type="HOGENOM" id="CLU_547977_0_0_1"/>
<evidence type="ECO:0000313" key="5">
    <source>
        <dbReference type="Proteomes" id="UP000001548"/>
    </source>
</evidence>
<dbReference type="GO" id="GO:0006607">
    <property type="term" value="P:NLS-bearing protein import into nucleus"/>
    <property type="evidence" value="ECO:0000318"/>
    <property type="project" value="GO_Central"/>
</dbReference>
<dbReference type="GO" id="GO:0008139">
    <property type="term" value="F:nuclear localization sequence binding"/>
    <property type="evidence" value="ECO:0000318"/>
    <property type="project" value="GO_Central"/>
</dbReference>
<comment type="caution">
    <text evidence="4">The sequence shown here is derived from an EMBL/GenBank/DDBJ whole genome shotgun (WGS) entry which is preliminary data.</text>
</comment>
<dbReference type="OMA" id="DSAQCAN"/>
<dbReference type="EMBL" id="AACB03000005">
    <property type="protein sequence ID" value="KAE8301893.1"/>
    <property type="molecule type" value="Genomic_DNA"/>
</dbReference>
<keyword evidence="5" id="KW-1185">Reference proteome</keyword>
<keyword evidence="2" id="KW-0813">Transport</keyword>
<gene>
    <name evidence="4" type="ORF">GL50803_008049</name>
</gene>